<accession>A0AAE1U9L9</accession>
<protein>
    <submittedName>
        <fullName evidence="2">Uncharacterized protein</fullName>
    </submittedName>
</protein>
<dbReference type="EMBL" id="JAWZYT010001116">
    <property type="protein sequence ID" value="KAK4315347.1"/>
    <property type="molecule type" value="Genomic_DNA"/>
</dbReference>
<name>A0AAE1U9L9_9EUCA</name>
<dbReference type="Proteomes" id="UP001292094">
    <property type="component" value="Unassembled WGS sequence"/>
</dbReference>
<dbReference type="AlphaFoldDB" id="A0AAE1U9L9"/>
<proteinExistence type="predicted"/>
<keyword evidence="3" id="KW-1185">Reference proteome</keyword>
<evidence type="ECO:0000313" key="2">
    <source>
        <dbReference type="EMBL" id="KAK4315347.1"/>
    </source>
</evidence>
<sequence length="106" mass="12178">MEEEGKKKGETGETGGGQEGRKEMEELWIRRKEGRNEVEDGVTRSKKEWKEGKEKEGRLCEKDFVVVKDIVVVKDCDVKDFVVMKFVVVMMNSIVMKDIVVVVKVL</sequence>
<organism evidence="2 3">
    <name type="scientific">Petrolisthes manimaculis</name>
    <dbReference type="NCBI Taxonomy" id="1843537"/>
    <lineage>
        <taxon>Eukaryota</taxon>
        <taxon>Metazoa</taxon>
        <taxon>Ecdysozoa</taxon>
        <taxon>Arthropoda</taxon>
        <taxon>Crustacea</taxon>
        <taxon>Multicrustacea</taxon>
        <taxon>Malacostraca</taxon>
        <taxon>Eumalacostraca</taxon>
        <taxon>Eucarida</taxon>
        <taxon>Decapoda</taxon>
        <taxon>Pleocyemata</taxon>
        <taxon>Anomura</taxon>
        <taxon>Galatheoidea</taxon>
        <taxon>Porcellanidae</taxon>
        <taxon>Petrolisthes</taxon>
    </lineage>
</organism>
<reference evidence="2" key="1">
    <citation type="submission" date="2023-11" db="EMBL/GenBank/DDBJ databases">
        <title>Genome assemblies of two species of porcelain crab, Petrolisthes cinctipes and Petrolisthes manimaculis (Anomura: Porcellanidae).</title>
        <authorList>
            <person name="Angst P."/>
        </authorList>
    </citation>
    <scope>NUCLEOTIDE SEQUENCE</scope>
    <source>
        <strain evidence="2">PB745_02</strain>
        <tissue evidence="2">Gill</tissue>
    </source>
</reference>
<comment type="caution">
    <text evidence="2">The sequence shown here is derived from an EMBL/GenBank/DDBJ whole genome shotgun (WGS) entry which is preliminary data.</text>
</comment>
<feature type="compositionally biased region" description="Basic and acidic residues" evidence="1">
    <location>
        <begin position="1"/>
        <end position="11"/>
    </location>
</feature>
<evidence type="ECO:0000313" key="3">
    <source>
        <dbReference type="Proteomes" id="UP001292094"/>
    </source>
</evidence>
<feature type="region of interest" description="Disordered" evidence="1">
    <location>
        <begin position="1"/>
        <end position="24"/>
    </location>
</feature>
<evidence type="ECO:0000256" key="1">
    <source>
        <dbReference type="SAM" id="MobiDB-lite"/>
    </source>
</evidence>
<gene>
    <name evidence="2" type="ORF">Pmani_013438</name>
</gene>